<name>A0AAP6MN07_9GAMM</name>
<organism evidence="1 2">
    <name type="scientific">Natronospira elongata</name>
    <dbReference type="NCBI Taxonomy" id="3110268"/>
    <lineage>
        <taxon>Bacteria</taxon>
        <taxon>Pseudomonadati</taxon>
        <taxon>Pseudomonadota</taxon>
        <taxon>Gammaproteobacteria</taxon>
        <taxon>Natronospirales</taxon>
        <taxon>Natronospiraceae</taxon>
        <taxon>Natronospira</taxon>
    </lineage>
</organism>
<evidence type="ECO:0000313" key="2">
    <source>
        <dbReference type="Proteomes" id="UP001302316"/>
    </source>
</evidence>
<sequence length="59" mass="6499">MIEDDQVVYLTTAGVPESRMTGEIWLANIQRSASDDEYDGSIVVYSLSIEYDALPQGGE</sequence>
<dbReference type="Proteomes" id="UP001302316">
    <property type="component" value="Unassembled WGS sequence"/>
</dbReference>
<evidence type="ECO:0000313" key="1">
    <source>
        <dbReference type="EMBL" id="MEA5446802.1"/>
    </source>
</evidence>
<dbReference type="EMBL" id="JAYGII010000059">
    <property type="protein sequence ID" value="MEA5446802.1"/>
    <property type="molecule type" value="Genomic_DNA"/>
</dbReference>
<dbReference type="RefSeq" id="WP_346053345.1">
    <property type="nucleotide sequence ID" value="NZ_JAYGII010000059.1"/>
</dbReference>
<comment type="caution">
    <text evidence="1">The sequence shown here is derived from an EMBL/GenBank/DDBJ whole genome shotgun (WGS) entry which is preliminary data.</text>
</comment>
<accession>A0AAP6MN07</accession>
<reference evidence="1 2" key="1">
    <citation type="submission" date="2023-12" db="EMBL/GenBank/DDBJ databases">
        <title>Whole-genome sequencing of halo(alkali)philic microorganisms from hypersaline lakes.</title>
        <authorList>
            <person name="Sorokin D.Y."/>
            <person name="Merkel A.Y."/>
            <person name="Messina E."/>
            <person name="Yakimov M."/>
        </authorList>
    </citation>
    <scope>NUCLEOTIDE SEQUENCE [LARGE SCALE GENOMIC DNA]</scope>
    <source>
        <strain evidence="1 2">AB-CW1</strain>
    </source>
</reference>
<dbReference type="AlphaFoldDB" id="A0AAP6MN07"/>
<protein>
    <submittedName>
        <fullName evidence="1">Uncharacterized protein</fullName>
    </submittedName>
</protein>
<proteinExistence type="predicted"/>
<keyword evidence="2" id="KW-1185">Reference proteome</keyword>
<gene>
    <name evidence="1" type="ORF">VCB98_13325</name>
</gene>